<dbReference type="EMBL" id="BGZK01001738">
    <property type="protein sequence ID" value="GBP85471.1"/>
    <property type="molecule type" value="Genomic_DNA"/>
</dbReference>
<evidence type="ECO:0000256" key="1">
    <source>
        <dbReference type="SAM" id="MobiDB-lite"/>
    </source>
</evidence>
<reference evidence="2 3" key="1">
    <citation type="journal article" date="2019" name="Commun. Biol.">
        <title>The bagworm genome reveals a unique fibroin gene that provides high tensile strength.</title>
        <authorList>
            <person name="Kono N."/>
            <person name="Nakamura H."/>
            <person name="Ohtoshi R."/>
            <person name="Tomita M."/>
            <person name="Numata K."/>
            <person name="Arakawa K."/>
        </authorList>
    </citation>
    <scope>NUCLEOTIDE SEQUENCE [LARGE SCALE GENOMIC DNA]</scope>
</reference>
<organism evidence="2 3">
    <name type="scientific">Eumeta variegata</name>
    <name type="common">Bagworm moth</name>
    <name type="synonym">Eumeta japonica</name>
    <dbReference type="NCBI Taxonomy" id="151549"/>
    <lineage>
        <taxon>Eukaryota</taxon>
        <taxon>Metazoa</taxon>
        <taxon>Ecdysozoa</taxon>
        <taxon>Arthropoda</taxon>
        <taxon>Hexapoda</taxon>
        <taxon>Insecta</taxon>
        <taxon>Pterygota</taxon>
        <taxon>Neoptera</taxon>
        <taxon>Endopterygota</taxon>
        <taxon>Lepidoptera</taxon>
        <taxon>Glossata</taxon>
        <taxon>Ditrysia</taxon>
        <taxon>Tineoidea</taxon>
        <taxon>Psychidae</taxon>
        <taxon>Oiketicinae</taxon>
        <taxon>Eumeta</taxon>
    </lineage>
</organism>
<protein>
    <submittedName>
        <fullName evidence="2">Uncharacterized protein</fullName>
    </submittedName>
</protein>
<accession>A0A4C1Z9L0</accession>
<evidence type="ECO:0000313" key="2">
    <source>
        <dbReference type="EMBL" id="GBP85471.1"/>
    </source>
</evidence>
<proteinExistence type="predicted"/>
<comment type="caution">
    <text evidence="2">The sequence shown here is derived from an EMBL/GenBank/DDBJ whole genome shotgun (WGS) entry which is preliminary data.</text>
</comment>
<evidence type="ECO:0000313" key="3">
    <source>
        <dbReference type="Proteomes" id="UP000299102"/>
    </source>
</evidence>
<dbReference type="AlphaFoldDB" id="A0A4C1Z9L0"/>
<sequence>MAQPLPNAACTASSGFVSVYREEDVLTPKNDGIIVVDRDRKKSDRPKSLTKDSGSLPQEPAVSKTIVTNSLWRSIFEMSLLGRRLIRGGFKVGAFLVLEPFARRSTDIALRFEYRINRKTSIEPLFISDTNLPDYRKR</sequence>
<keyword evidence="3" id="KW-1185">Reference proteome</keyword>
<dbReference type="Proteomes" id="UP000299102">
    <property type="component" value="Unassembled WGS sequence"/>
</dbReference>
<feature type="compositionally biased region" description="Basic and acidic residues" evidence="1">
    <location>
        <begin position="37"/>
        <end position="50"/>
    </location>
</feature>
<feature type="region of interest" description="Disordered" evidence="1">
    <location>
        <begin position="37"/>
        <end position="60"/>
    </location>
</feature>
<name>A0A4C1Z9L0_EUMVA</name>
<gene>
    <name evidence="2" type="ORF">EVAR_64769_1</name>
</gene>